<evidence type="ECO:0000256" key="3">
    <source>
        <dbReference type="SAM" id="MobiDB-lite"/>
    </source>
</evidence>
<evidence type="ECO:0000313" key="5">
    <source>
        <dbReference type="EMBL" id="GAK43526.1"/>
    </source>
</evidence>
<feature type="chain" id="PRO_5001754815" evidence="4">
    <location>
        <begin position="25"/>
        <end position="350"/>
    </location>
</feature>
<dbReference type="AlphaFoldDB" id="A0A081B658"/>
<dbReference type="EMBL" id="BBIO01000001">
    <property type="protein sequence ID" value="GAK43526.1"/>
    <property type="molecule type" value="Genomic_DNA"/>
</dbReference>
<accession>A0A081B658</accession>
<dbReference type="CDD" id="cd06911">
    <property type="entry name" value="VirB9_CagX_TrbG"/>
    <property type="match status" value="1"/>
</dbReference>
<comment type="similarity">
    <text evidence="1">Belongs to the TrbG/VirB9 family.</text>
</comment>
<dbReference type="RefSeq" id="WP_156101642.1">
    <property type="nucleotide sequence ID" value="NZ_BBIO01000001.1"/>
</dbReference>
<protein>
    <submittedName>
        <fullName evidence="5">DNA transformation compentancy</fullName>
    </submittedName>
</protein>
<feature type="region of interest" description="Disordered" evidence="3">
    <location>
        <begin position="205"/>
        <end position="224"/>
    </location>
</feature>
<dbReference type="InterPro" id="IPR038161">
    <property type="entry name" value="VirB9/CagX/TrbG_C_sf"/>
</dbReference>
<name>A0A081B658_9HYPH</name>
<gene>
    <name evidence="5" type="ORF">M2A_0025</name>
</gene>
<keyword evidence="6" id="KW-1185">Reference proteome</keyword>
<reference evidence="5 6" key="1">
    <citation type="submission" date="2014-07" db="EMBL/GenBank/DDBJ databases">
        <title>Tepidicaulis marinum gen. nov., sp. nov., a novel marine bacterium denitrifying nitrate to nitrous oxide strictly under microaerobic conditions.</title>
        <authorList>
            <person name="Takeuchi M."/>
            <person name="Yamagishi T."/>
            <person name="Kamagata Y."/>
            <person name="Oshima K."/>
            <person name="Hattori M."/>
            <person name="Katayama T."/>
            <person name="Hanada S."/>
            <person name="Tamaki H."/>
            <person name="Marumo K."/>
            <person name="Maeda H."/>
            <person name="Nedachi M."/>
            <person name="Iwasaki W."/>
            <person name="Suwa Y."/>
            <person name="Sakata S."/>
        </authorList>
    </citation>
    <scope>NUCLEOTIDE SEQUENCE [LARGE SCALE GENOMIC DNA]</scope>
    <source>
        <strain evidence="5 6">MA2</strain>
    </source>
</reference>
<dbReference type="STRING" id="1333998.M2A_0025"/>
<comment type="caution">
    <text evidence="5">The sequence shown here is derived from an EMBL/GenBank/DDBJ whole genome shotgun (WGS) entry which is preliminary data.</text>
</comment>
<evidence type="ECO:0000256" key="4">
    <source>
        <dbReference type="SAM" id="SignalP"/>
    </source>
</evidence>
<proteinExistence type="inferred from homology"/>
<sequence length="350" mass="37632">MSITRLKTLSLIGGALLLPQVAFAATPASPVRPPVPSNAPVQAQPQPAPFPLPDSVAIQAEEQAEGFFGTLVRPRTPGQIQEVWDQAEPEEAVYTAEMCEACTYKIRTREFMVTVIELPRGEEIASVDLGDNGGFSVKARGKRRLAVRPVGHGYDSSLVVYGKSGALYPFYLRAEGFNSYAVPDLVVRIAGAVATDTGIAVPGFHSNTSGETSPIPEGQAGDIAGDPGLSGARGIVAGLTETAPGTPDGDFVASAPFDPNALRGWGDYTLWGDKELRPETVFRDDHFTYIRFGKRWKDIELPTAYVVVDGIDELVNTRVQGQTYIIESTRPLITLKSGESFLCIEYEGEA</sequence>
<organism evidence="5 6">
    <name type="scientific">Tepidicaulis marinus</name>
    <dbReference type="NCBI Taxonomy" id="1333998"/>
    <lineage>
        <taxon>Bacteria</taxon>
        <taxon>Pseudomonadati</taxon>
        <taxon>Pseudomonadota</taxon>
        <taxon>Alphaproteobacteria</taxon>
        <taxon>Hyphomicrobiales</taxon>
        <taxon>Parvibaculaceae</taxon>
        <taxon>Tepidicaulis</taxon>
    </lineage>
</organism>
<keyword evidence="2 4" id="KW-0732">Signal</keyword>
<evidence type="ECO:0000256" key="2">
    <source>
        <dbReference type="ARBA" id="ARBA00022729"/>
    </source>
</evidence>
<evidence type="ECO:0000256" key="1">
    <source>
        <dbReference type="ARBA" id="ARBA00006135"/>
    </source>
</evidence>
<feature type="signal peptide" evidence="4">
    <location>
        <begin position="1"/>
        <end position="24"/>
    </location>
</feature>
<evidence type="ECO:0000313" key="6">
    <source>
        <dbReference type="Proteomes" id="UP000028702"/>
    </source>
</evidence>
<dbReference type="Proteomes" id="UP000028702">
    <property type="component" value="Unassembled WGS sequence"/>
</dbReference>
<dbReference type="Pfam" id="PF03524">
    <property type="entry name" value="CagX"/>
    <property type="match status" value="1"/>
</dbReference>
<dbReference type="Gene3D" id="2.60.40.2500">
    <property type="match status" value="1"/>
</dbReference>
<dbReference type="InterPro" id="IPR010258">
    <property type="entry name" value="Conjugal_tfr_TrbG/VirB9/CagX"/>
</dbReference>
<dbReference type="eggNOG" id="COG3504">
    <property type="taxonomic scope" value="Bacteria"/>
</dbReference>
<dbReference type="InterPro" id="IPR033645">
    <property type="entry name" value="VirB9/CagX/TrbG_C"/>
</dbReference>